<gene>
    <name evidence="1" type="ORF">OCV55_12080</name>
</gene>
<evidence type="ECO:0000313" key="2">
    <source>
        <dbReference type="Proteomes" id="UP001208364"/>
    </source>
</evidence>
<evidence type="ECO:0000313" key="1">
    <source>
        <dbReference type="EMBL" id="MCU6739388.1"/>
    </source>
</evidence>
<protein>
    <recommendedName>
        <fullName evidence="3">N-acetylmuramoyl-L-alanine amidase</fullName>
    </recommendedName>
</protein>
<evidence type="ECO:0008006" key="3">
    <source>
        <dbReference type="Google" id="ProtNLM"/>
    </source>
</evidence>
<proteinExistence type="predicted"/>
<name>A0ABT2SX17_9FIRM</name>
<dbReference type="RefSeq" id="WP_267309932.1">
    <property type="nucleotide sequence ID" value="NZ_JAOQJR010000015.1"/>
</dbReference>
<organism evidence="1 2">
    <name type="scientific">[Clostridium] ammoniilyticum</name>
    <dbReference type="NCBI Taxonomy" id="2981784"/>
    <lineage>
        <taxon>Bacteria</taxon>
        <taxon>Bacillati</taxon>
        <taxon>Bacillota</taxon>
        <taxon>Erysipelotrichia</taxon>
        <taxon>Erysipelotrichales</taxon>
        <taxon>Coprobacillaceae</taxon>
        <taxon>Faecalibacillus</taxon>
    </lineage>
</organism>
<comment type="caution">
    <text evidence="1">The sequence shown here is derived from an EMBL/GenBank/DDBJ whole genome shotgun (WGS) entry which is preliminary data.</text>
</comment>
<keyword evidence="2" id="KW-1185">Reference proteome</keyword>
<accession>A0ABT2SX17</accession>
<reference evidence="1 2" key="1">
    <citation type="journal article" date="2021" name="ISME Commun">
        <title>Automated analysis of genomic sequences facilitates high-throughput and comprehensive description of bacteria.</title>
        <authorList>
            <person name="Hitch T.C.A."/>
        </authorList>
    </citation>
    <scope>NUCLEOTIDE SEQUENCE [LARGE SCALE GENOMIC DNA]</scope>
    <source>
        <strain evidence="1 2">H4_15</strain>
    </source>
</reference>
<dbReference type="EMBL" id="JAOQJR010000015">
    <property type="protein sequence ID" value="MCU6739388.1"/>
    <property type="molecule type" value="Genomic_DNA"/>
</dbReference>
<dbReference type="Proteomes" id="UP001208364">
    <property type="component" value="Unassembled WGS sequence"/>
</dbReference>
<sequence>MKRIFLIMIAFGVCFFEVPVDAYEKSLKNVKVVIDAGHGGCR</sequence>